<evidence type="ECO:0000313" key="2">
    <source>
        <dbReference type="Proteomes" id="UP000203663"/>
    </source>
</evidence>
<sequence length="667" mass="76657">MQKSRSSYALEEAKWLARNPEFRMRPASIREFVGPGYLNERNVRPGIMEALIDTFGEEVNAYAISDKRRALLTGAIGIGKSTYAAIALSYMVHWIKCLKNPKEFYNLSEDSIIGFMMMSTTETLAREVIFQKVKKRIENSVWFQNWAPLDENNKRLQKQMRFEGDIWIVPGSSEETSFEGYDILGGIVDEGDSHKVTDRKNYAEAGYNTIESRIESRFTDFQTGEHRGLIICIGQAKAKNKFMMPKFKEFSEDPRAVAVRMTIWESFGWHNYTMDKNDIKRGYETAERDSFYYDMRKRVLMSKEAAKMVMNNDLIEVPMHYRGSFERDPVKALRDLAGIPPEVDDPFISRPDFITENQDLWHERYPHYESPVGTESQLNKIILPPWFVPDGLSGGNYRRVIHVDTAYSPEGDALGLAMAHVPEKVDQYGEERPIIVFDLLLRIKATPSVEINFGELRKFIYMLRDERGFEIDMVSIDGFNSFDFIQQLRKNKIKSDYLSVDKTKAPYEDVREAINDKRCEMPRYMVHYNNSDTDVINIAYKELSEVQDNGKKIDHPKEGSKDVADAITGCVHTLVSNTKYVREARTVTRGDSNQSVHKAKEFVTDANELFKSSMTDAMRESVDANSPISFDEFKRAQNDFLSGLTSLEDLHKGSGMPGYSSGETRIW</sequence>
<dbReference type="InterPro" id="IPR027417">
    <property type="entry name" value="P-loop_NTPase"/>
</dbReference>
<keyword evidence="2" id="KW-1185">Reference proteome</keyword>
<dbReference type="OrthoDB" id="1242at10239"/>
<proteinExistence type="predicted"/>
<dbReference type="Gene3D" id="3.40.50.300">
    <property type="entry name" value="P-loop containing nucleotide triphosphate hydrolases"/>
    <property type="match status" value="1"/>
</dbReference>
<dbReference type="GeneID" id="26641089"/>
<dbReference type="Proteomes" id="UP000203663">
    <property type="component" value="Segment"/>
</dbReference>
<accession>A0A0K0N5L1</accession>
<protein>
    <submittedName>
        <fullName evidence="1">Putative large terminase subunit</fullName>
    </submittedName>
</protein>
<dbReference type="KEGG" id="vg:26641089"/>
<reference evidence="1 2" key="1">
    <citation type="journal article" date="2015" name="Appl. Environ. Microbiol.">
        <title>Three of a Kind: Genetically Similar Tsukamurella Phages TIN2, TIN3, and TIN4.</title>
        <authorList>
            <person name="Dyson Z.A."/>
            <person name="Tucci J."/>
            <person name="Seviour R.J."/>
            <person name="Petrovski S."/>
        </authorList>
    </citation>
    <scope>NUCLEOTIDE SEQUENCE [LARGE SCALE GENOMIC DNA]</scope>
</reference>
<gene>
    <name evidence="1" type="ORF">TIN3_2</name>
</gene>
<name>A0A0K0N5L1_9CAUD</name>
<dbReference type="EMBL" id="KR011063">
    <property type="protein sequence ID" value="AKJ71799.1"/>
    <property type="molecule type" value="Genomic_DNA"/>
</dbReference>
<evidence type="ECO:0000313" key="1">
    <source>
        <dbReference type="EMBL" id="AKJ71799.1"/>
    </source>
</evidence>
<organism evidence="1 2">
    <name type="scientific">Tsukamurella phage TIN3</name>
    <dbReference type="NCBI Taxonomy" id="1636546"/>
    <lineage>
        <taxon>Viruses</taxon>
        <taxon>Duplodnaviria</taxon>
        <taxon>Heunggongvirae</taxon>
        <taxon>Uroviricota</taxon>
        <taxon>Caudoviricetes</taxon>
        <taxon>Tinduovirus</taxon>
        <taxon>Tinduovirus TIN3</taxon>
    </lineage>
</organism>
<dbReference type="RefSeq" id="YP_009214768.1">
    <property type="nucleotide sequence ID" value="NC_028966.1"/>
</dbReference>